<dbReference type="GO" id="GO:0003677">
    <property type="term" value="F:DNA binding"/>
    <property type="evidence" value="ECO:0007669"/>
    <property type="project" value="InterPro"/>
</dbReference>
<dbReference type="Gene3D" id="1.10.260.40">
    <property type="entry name" value="lambda repressor-like DNA-binding domains"/>
    <property type="match status" value="1"/>
</dbReference>
<protein>
    <recommendedName>
        <fullName evidence="2">HTH cro/C1-type domain-containing protein</fullName>
    </recommendedName>
</protein>
<dbReference type="EMBL" id="CACVAS010000117">
    <property type="protein sequence ID" value="CAA6822036.1"/>
    <property type="molecule type" value="Genomic_DNA"/>
</dbReference>
<proteinExistence type="predicted"/>
<organism evidence="1">
    <name type="scientific">uncultured Sulfurovum sp</name>
    <dbReference type="NCBI Taxonomy" id="269237"/>
    <lineage>
        <taxon>Bacteria</taxon>
        <taxon>Pseudomonadati</taxon>
        <taxon>Campylobacterota</taxon>
        <taxon>Epsilonproteobacteria</taxon>
        <taxon>Campylobacterales</taxon>
        <taxon>Sulfurovaceae</taxon>
        <taxon>Sulfurovum</taxon>
        <taxon>environmental samples</taxon>
    </lineage>
</organism>
<evidence type="ECO:0000313" key="1">
    <source>
        <dbReference type="EMBL" id="CAA6822036.1"/>
    </source>
</evidence>
<dbReference type="SUPFAM" id="SSF47413">
    <property type="entry name" value="lambda repressor-like DNA-binding domains"/>
    <property type="match status" value="1"/>
</dbReference>
<sequence>MNLTLMTDGEILKLIADRAKTVRISHDLRQSDLSQKSAVPLSSIRVFERSGKISLVYLIKILRALSLVEELDKLFQHAEIDDLKSALNQKKDVKKRVRK</sequence>
<dbReference type="AlphaFoldDB" id="A0A6S6U3H5"/>
<evidence type="ECO:0008006" key="2">
    <source>
        <dbReference type="Google" id="ProtNLM"/>
    </source>
</evidence>
<dbReference type="InterPro" id="IPR010982">
    <property type="entry name" value="Lambda_DNA-bd_dom_sf"/>
</dbReference>
<accession>A0A6S6U3H5</accession>
<reference evidence="1" key="1">
    <citation type="submission" date="2020-01" db="EMBL/GenBank/DDBJ databases">
        <authorList>
            <person name="Meier V. D."/>
            <person name="Meier V D."/>
        </authorList>
    </citation>
    <scope>NUCLEOTIDE SEQUENCE</scope>
    <source>
        <strain evidence="1">HLG_WM_MAG_01</strain>
    </source>
</reference>
<name>A0A6S6U3H5_9BACT</name>
<gene>
    <name evidence="1" type="ORF">HELGO_WM739</name>
</gene>